<dbReference type="PANTHER" id="PTHR34145:SF28">
    <property type="entry name" value="F-BOX DOMAIN-CONTAINING PROTEIN"/>
    <property type="match status" value="1"/>
</dbReference>
<dbReference type="Pfam" id="PF23622">
    <property type="entry name" value="LRR_At1g61320_AtMIF1"/>
    <property type="match status" value="1"/>
</dbReference>
<keyword evidence="3" id="KW-1185">Reference proteome</keyword>
<protein>
    <recommendedName>
        <fullName evidence="1">At1g61320/AtMIF1 LRR domain-containing protein</fullName>
    </recommendedName>
</protein>
<gene>
    <name evidence="2" type="ORF">L1049_018340</name>
</gene>
<dbReference type="PANTHER" id="PTHR34145">
    <property type="entry name" value="OS02G0105600 PROTEIN"/>
    <property type="match status" value="1"/>
</dbReference>
<reference evidence="2 3" key="1">
    <citation type="journal article" date="2024" name="Plant J.">
        <title>Genome sequences and population genomics reveal climatic adaptation and genomic divergence between two closely related sweetgum species.</title>
        <authorList>
            <person name="Xu W.Q."/>
            <person name="Ren C.Q."/>
            <person name="Zhang X.Y."/>
            <person name="Comes H.P."/>
            <person name="Liu X.H."/>
            <person name="Li Y.G."/>
            <person name="Kettle C.J."/>
            <person name="Jalonen R."/>
            <person name="Gaisberger H."/>
            <person name="Ma Y.Z."/>
            <person name="Qiu Y.X."/>
        </authorList>
    </citation>
    <scope>NUCLEOTIDE SEQUENCE [LARGE SCALE GENOMIC DNA]</scope>
    <source>
        <strain evidence="2">Hangzhou</strain>
    </source>
</reference>
<proteinExistence type="predicted"/>
<evidence type="ECO:0000313" key="2">
    <source>
        <dbReference type="EMBL" id="KAK9273530.1"/>
    </source>
</evidence>
<dbReference type="EMBL" id="JBBPBK010000012">
    <property type="protein sequence ID" value="KAK9273530.1"/>
    <property type="molecule type" value="Genomic_DNA"/>
</dbReference>
<dbReference type="Proteomes" id="UP001415857">
    <property type="component" value="Unassembled WGS sequence"/>
</dbReference>
<organism evidence="2 3">
    <name type="scientific">Liquidambar formosana</name>
    <name type="common">Formosan gum</name>
    <dbReference type="NCBI Taxonomy" id="63359"/>
    <lineage>
        <taxon>Eukaryota</taxon>
        <taxon>Viridiplantae</taxon>
        <taxon>Streptophyta</taxon>
        <taxon>Embryophyta</taxon>
        <taxon>Tracheophyta</taxon>
        <taxon>Spermatophyta</taxon>
        <taxon>Magnoliopsida</taxon>
        <taxon>eudicotyledons</taxon>
        <taxon>Gunneridae</taxon>
        <taxon>Pentapetalae</taxon>
        <taxon>Saxifragales</taxon>
        <taxon>Altingiaceae</taxon>
        <taxon>Liquidambar</taxon>
    </lineage>
</organism>
<evidence type="ECO:0000259" key="1">
    <source>
        <dbReference type="Pfam" id="PF23622"/>
    </source>
</evidence>
<feature type="domain" description="At1g61320/AtMIF1 LRR" evidence="1">
    <location>
        <begin position="2"/>
        <end position="101"/>
    </location>
</feature>
<accession>A0AAP0RA21</accession>
<dbReference type="AlphaFoldDB" id="A0AAP0RA21"/>
<dbReference type="InterPro" id="IPR055357">
    <property type="entry name" value="LRR_At1g61320_AtMIF1"/>
</dbReference>
<sequence length="140" mass="16638">MSTFSHLKQLELFVLLTCDFDLLSIGFILNGSPHLQKFHLGLYQNELVEFQIEKKEYTKHLYHQLKEIEISGFSDQWIVMELAIYLLNNAVSLERMIVDSRGRLYDGNGRWWNRDSRMGELETKRVYDVLVKERLNQVQN</sequence>
<evidence type="ECO:0000313" key="3">
    <source>
        <dbReference type="Proteomes" id="UP001415857"/>
    </source>
</evidence>
<dbReference type="InterPro" id="IPR053772">
    <property type="entry name" value="At1g61320/At1g61330-like"/>
</dbReference>
<name>A0AAP0RA21_LIQFO</name>
<comment type="caution">
    <text evidence="2">The sequence shown here is derived from an EMBL/GenBank/DDBJ whole genome shotgun (WGS) entry which is preliminary data.</text>
</comment>